<dbReference type="InterPro" id="IPR002909">
    <property type="entry name" value="IPT_dom"/>
</dbReference>
<evidence type="ECO:0000259" key="3">
    <source>
        <dbReference type="PROSITE" id="PS51220"/>
    </source>
</evidence>
<proteinExistence type="predicted"/>
<reference evidence="4 5" key="1">
    <citation type="journal article" date="2024" name="BMC Genomics">
        <title>Genome assembly of redclaw crayfish (Cherax quadricarinatus) provides insights into its immune adaptation and hypoxia tolerance.</title>
        <authorList>
            <person name="Liu Z."/>
            <person name="Zheng J."/>
            <person name="Li H."/>
            <person name="Fang K."/>
            <person name="Wang S."/>
            <person name="He J."/>
            <person name="Zhou D."/>
            <person name="Weng S."/>
            <person name="Chi M."/>
            <person name="Gu Z."/>
            <person name="He J."/>
            <person name="Li F."/>
            <person name="Wang M."/>
        </authorList>
    </citation>
    <scope>NUCLEOTIDE SEQUENCE [LARGE SCALE GENOMIC DNA]</scope>
    <source>
        <strain evidence="4">ZL_2023a</strain>
    </source>
</reference>
<keyword evidence="1" id="KW-1015">Disulfide bond</keyword>
<dbReference type="SMART" id="SM00539">
    <property type="entry name" value="NIDO"/>
    <property type="match status" value="1"/>
</dbReference>
<evidence type="ECO:0000256" key="1">
    <source>
        <dbReference type="ARBA" id="ARBA00023157"/>
    </source>
</evidence>
<dbReference type="EMBL" id="JARKIK010000026">
    <property type="protein sequence ID" value="KAK8743160.1"/>
    <property type="molecule type" value="Genomic_DNA"/>
</dbReference>
<keyword evidence="5" id="KW-1185">Reference proteome</keyword>
<name>A0AAW0XF88_CHEQU</name>
<dbReference type="AlphaFoldDB" id="A0AAW0XF88"/>
<feature type="domain" description="NIDO" evidence="3">
    <location>
        <begin position="203"/>
        <end position="369"/>
    </location>
</feature>
<gene>
    <name evidence="4" type="ORF">OTU49_001570</name>
</gene>
<feature type="signal peptide" evidence="2">
    <location>
        <begin position="1"/>
        <end position="20"/>
    </location>
</feature>
<dbReference type="InterPro" id="IPR013783">
    <property type="entry name" value="Ig-like_fold"/>
</dbReference>
<dbReference type="PANTHER" id="PTHR13802">
    <property type="entry name" value="MUCIN 4-RELATED"/>
    <property type="match status" value="1"/>
</dbReference>
<dbReference type="InterPro" id="IPR014756">
    <property type="entry name" value="Ig_E-set"/>
</dbReference>
<comment type="caution">
    <text evidence="4">The sequence shown here is derived from an EMBL/GenBank/DDBJ whole genome shotgun (WGS) entry which is preliminary data.</text>
</comment>
<evidence type="ECO:0000256" key="2">
    <source>
        <dbReference type="SAM" id="SignalP"/>
    </source>
</evidence>
<feature type="chain" id="PRO_5043900838" description="NIDO domain-containing protein" evidence="2">
    <location>
        <begin position="21"/>
        <end position="529"/>
    </location>
</feature>
<dbReference type="Pfam" id="PF01833">
    <property type="entry name" value="TIG"/>
    <property type="match status" value="1"/>
</dbReference>
<dbReference type="InterPro" id="IPR003886">
    <property type="entry name" value="NIDO_dom"/>
</dbReference>
<accession>A0AAW0XF88</accession>
<keyword evidence="2" id="KW-0732">Signal</keyword>
<dbReference type="Gene3D" id="2.60.40.10">
    <property type="entry name" value="Immunoglobulins"/>
    <property type="match status" value="1"/>
</dbReference>
<protein>
    <recommendedName>
        <fullName evidence="3">NIDO domain-containing protein</fullName>
    </recommendedName>
</protein>
<evidence type="ECO:0000313" key="5">
    <source>
        <dbReference type="Proteomes" id="UP001445076"/>
    </source>
</evidence>
<dbReference type="PROSITE" id="PS51220">
    <property type="entry name" value="NIDO"/>
    <property type="match status" value="1"/>
</dbReference>
<organism evidence="4 5">
    <name type="scientific">Cherax quadricarinatus</name>
    <name type="common">Australian red claw crayfish</name>
    <dbReference type="NCBI Taxonomy" id="27406"/>
    <lineage>
        <taxon>Eukaryota</taxon>
        <taxon>Metazoa</taxon>
        <taxon>Ecdysozoa</taxon>
        <taxon>Arthropoda</taxon>
        <taxon>Crustacea</taxon>
        <taxon>Multicrustacea</taxon>
        <taxon>Malacostraca</taxon>
        <taxon>Eumalacostraca</taxon>
        <taxon>Eucarida</taxon>
        <taxon>Decapoda</taxon>
        <taxon>Pleocyemata</taxon>
        <taxon>Astacidea</taxon>
        <taxon>Parastacoidea</taxon>
        <taxon>Parastacidae</taxon>
        <taxon>Cherax</taxon>
    </lineage>
</organism>
<feature type="non-terminal residue" evidence="4">
    <location>
        <position position="529"/>
    </location>
</feature>
<sequence>MRRGWRQVLALLMLASVVSSAQQTDDVERQRQKGLARVAKIMEMEGKYDPMFSRVAPDTMPPSPVNSRTKRSFDLMTSRVAPSKWSQQSGPYVITAARLTEVRSQLMYPYFDADHSGGMGDLEVNINTQNTQVNKQLTFLLPFFGFGLNYTWVSLNGYLGFSDAPFNWRHYPLSFPVPQWPDIPDPSFIGPFYSKCNIGELKPGDDKSRRPGVYWRLERDLPSREDQFGVEIRERVKWDIREGIVGATIFKPKHVIIVTWKNVTFSGGSVNTDAKYVTNTFQLVVATDEIRTYSFFNYEYMKWTSHTEAGGSTDEGQGGVPAYVGFNAGNGTRSYEYTPYSQKMYIRDLAVAGNANGFPGRHIFRIDEKILAGCCRREEELKEYPLTFSPEQGNMLGGTLVNLTGPCFKTGYRLTCQFDTTAVEGHITDDNRASCIMPRLLVSGYVEFSISINGGPYYWRGKFFVETPLTAPEGVWFKDDNYQQHSPMSLEINWLAGNLTMNRNAPVVMSLWGYREISIRPELIYIDTL</sequence>
<dbReference type="Pfam" id="PF06119">
    <property type="entry name" value="NIDO"/>
    <property type="match status" value="1"/>
</dbReference>
<dbReference type="Proteomes" id="UP001445076">
    <property type="component" value="Unassembled WGS sequence"/>
</dbReference>
<dbReference type="PANTHER" id="PTHR13802:SF52">
    <property type="entry name" value="MUCIN-4"/>
    <property type="match status" value="1"/>
</dbReference>
<dbReference type="InterPro" id="IPR051495">
    <property type="entry name" value="Epithelial_Barrier/Signaling"/>
</dbReference>
<dbReference type="GO" id="GO:0007160">
    <property type="term" value="P:cell-matrix adhesion"/>
    <property type="evidence" value="ECO:0007669"/>
    <property type="project" value="InterPro"/>
</dbReference>
<dbReference type="SUPFAM" id="SSF81296">
    <property type="entry name" value="E set domains"/>
    <property type="match status" value="1"/>
</dbReference>
<evidence type="ECO:0000313" key="4">
    <source>
        <dbReference type="EMBL" id="KAK8743160.1"/>
    </source>
</evidence>